<feature type="compositionally biased region" description="Basic residues" evidence="1">
    <location>
        <begin position="334"/>
        <end position="355"/>
    </location>
</feature>
<feature type="region of interest" description="Disordered" evidence="1">
    <location>
        <begin position="333"/>
        <end position="355"/>
    </location>
</feature>
<feature type="compositionally biased region" description="Low complexity" evidence="1">
    <location>
        <begin position="221"/>
        <end position="234"/>
    </location>
</feature>
<evidence type="ECO:0000313" key="3">
    <source>
        <dbReference type="Proteomes" id="UP000193920"/>
    </source>
</evidence>
<dbReference type="EMBL" id="MCOG01000045">
    <property type="protein sequence ID" value="ORY69214.1"/>
    <property type="molecule type" value="Genomic_DNA"/>
</dbReference>
<dbReference type="OrthoDB" id="10673065at2759"/>
<gene>
    <name evidence="2" type="ORF">LY90DRAFT_504288</name>
</gene>
<feature type="compositionally biased region" description="Basic and acidic residues" evidence="1">
    <location>
        <begin position="237"/>
        <end position="249"/>
    </location>
</feature>
<sequence>MKYQDQIQQIKNSENVIIPIPKSPISPSTSIKSILKSSPQLKKVDTPSELDTLLNKRLSIINITAPDSPTLQLTGISNIKNWKGSLPRSFHKVSINDNNYIHRRTLSDDSIIFHKNNNTKLDGFSYSPNFKNSIMNTLYDKALNNNLYSQSKSCNLELYSENDIPLETRSFQSMSNYSPILRTKTNTTNHSIVTNFSIDIKRNLPHKNDKIIDEEEKKVINQKSQSQSQSQSQKYQKKPEKKEKYEFKKNSNAYKEGQSITLNELTLEEQEFIQKLNKKYNKTFVMINEDDTLSSTVEEEIDCQSSEKSIKNDISKKSLKKTSKNILKNFFSLKSKRKNKKEKSKQKSTKKVYKKPLKKIKSIVSFPSSKMEKSELSENKENRNINTDNNLQMKKSNNNFKNFNKSTENNEVKFNLNNEYNQPTSESSTISKIQSLKQKSNDPNYCSDIIINQNLPSIESKNNNKSIINRSTNEISNFNTPPDQSMRNMEILNHPEEIENKIFSNNNKTPSNIKHITNTHATLNKNYQETSINSIDISKNDSHREDIYNTEKSFENHTNSNINKGKIPELDEYLNSDHNKIQKTIINQNILETKHDNKLRTNDINENVDLNNDSHHIFKYTDNYVDSFGNKNHKNYPPLDRSPSTFNSQINTSSNPVTHSSGEFNKSNNHNILKTNIHGYESPPLSDQEFDDISKETYGEQMLQKLQFQQLAQRITLSYNHYKEYQELIKQVNDKRQPYHELSKMKEQLFKHQQEQLRMQSDLHSQERSDLKQYLDYLQ</sequence>
<evidence type="ECO:0000256" key="1">
    <source>
        <dbReference type="SAM" id="MobiDB-lite"/>
    </source>
</evidence>
<dbReference type="Proteomes" id="UP000193920">
    <property type="component" value="Unassembled WGS sequence"/>
</dbReference>
<keyword evidence="3" id="KW-1185">Reference proteome</keyword>
<name>A0A1Y2ED24_9FUNG</name>
<evidence type="ECO:0000313" key="2">
    <source>
        <dbReference type="EMBL" id="ORY69214.1"/>
    </source>
</evidence>
<reference evidence="2 3" key="1">
    <citation type="submission" date="2016-08" db="EMBL/GenBank/DDBJ databases">
        <title>A Parts List for Fungal Cellulosomes Revealed by Comparative Genomics.</title>
        <authorList>
            <consortium name="DOE Joint Genome Institute"/>
            <person name="Haitjema C.H."/>
            <person name="Gilmore S.P."/>
            <person name="Henske J.K."/>
            <person name="Solomon K.V."/>
            <person name="De Groot R."/>
            <person name="Kuo A."/>
            <person name="Mondo S.J."/>
            <person name="Salamov A.A."/>
            <person name="Labutti K."/>
            <person name="Zhao Z."/>
            <person name="Chiniquy J."/>
            <person name="Barry K."/>
            <person name="Brewer H.M."/>
            <person name="Purvine S.O."/>
            <person name="Wright A.T."/>
            <person name="Boxma B."/>
            <person name="Van Alen T."/>
            <person name="Hackstein J.H."/>
            <person name="Baker S.E."/>
            <person name="Grigoriev I.V."/>
            <person name="O'Malley M.A."/>
        </authorList>
    </citation>
    <scope>NUCLEOTIDE SEQUENCE [LARGE SCALE GENOMIC DNA]</scope>
    <source>
        <strain evidence="2 3">G1</strain>
    </source>
</reference>
<proteinExistence type="predicted"/>
<comment type="caution">
    <text evidence="2">The sequence shown here is derived from an EMBL/GenBank/DDBJ whole genome shotgun (WGS) entry which is preliminary data.</text>
</comment>
<accession>A0A1Y2ED24</accession>
<organism evidence="2 3">
    <name type="scientific">Neocallimastix californiae</name>
    <dbReference type="NCBI Taxonomy" id="1754190"/>
    <lineage>
        <taxon>Eukaryota</taxon>
        <taxon>Fungi</taxon>
        <taxon>Fungi incertae sedis</taxon>
        <taxon>Chytridiomycota</taxon>
        <taxon>Chytridiomycota incertae sedis</taxon>
        <taxon>Neocallimastigomycetes</taxon>
        <taxon>Neocallimastigales</taxon>
        <taxon>Neocallimastigaceae</taxon>
        <taxon>Neocallimastix</taxon>
    </lineage>
</organism>
<protein>
    <submittedName>
        <fullName evidence="2">Uncharacterized protein</fullName>
    </submittedName>
</protein>
<dbReference type="AlphaFoldDB" id="A0A1Y2ED24"/>
<feature type="region of interest" description="Disordered" evidence="1">
    <location>
        <begin position="218"/>
        <end position="250"/>
    </location>
</feature>